<feature type="region of interest" description="Disordered" evidence="7">
    <location>
        <begin position="1591"/>
        <end position="1638"/>
    </location>
</feature>
<comment type="similarity">
    <text evidence="2">Belongs to the major facilitator superfamily.</text>
</comment>
<dbReference type="PROSITE" id="PS50850">
    <property type="entry name" value="MFS"/>
    <property type="match status" value="1"/>
</dbReference>
<feature type="compositionally biased region" description="Polar residues" evidence="7">
    <location>
        <begin position="589"/>
        <end position="600"/>
    </location>
</feature>
<evidence type="ECO:0000256" key="7">
    <source>
        <dbReference type="SAM" id="MobiDB-lite"/>
    </source>
</evidence>
<feature type="region of interest" description="Disordered" evidence="7">
    <location>
        <begin position="1229"/>
        <end position="1281"/>
    </location>
</feature>
<evidence type="ECO:0000313" key="11">
    <source>
        <dbReference type="Proteomes" id="UP000708208"/>
    </source>
</evidence>
<evidence type="ECO:0000313" key="10">
    <source>
        <dbReference type="EMBL" id="CAG7731974.1"/>
    </source>
</evidence>
<comment type="subcellular location">
    <subcellularLocation>
        <location evidence="1">Membrane</location>
        <topology evidence="1">Multi-pass membrane protein</topology>
    </subcellularLocation>
</comment>
<feature type="compositionally biased region" description="Basic and acidic residues" evidence="7">
    <location>
        <begin position="1386"/>
        <end position="1399"/>
    </location>
</feature>
<feature type="transmembrane region" description="Helical" evidence="8">
    <location>
        <begin position="433"/>
        <end position="451"/>
    </location>
</feature>
<feature type="compositionally biased region" description="Basic and acidic residues" evidence="7">
    <location>
        <begin position="919"/>
        <end position="944"/>
    </location>
</feature>
<protein>
    <recommendedName>
        <fullName evidence="9">Major facilitator superfamily (MFS) profile domain-containing protein</fullName>
    </recommendedName>
</protein>
<feature type="region of interest" description="Disordered" evidence="7">
    <location>
        <begin position="1353"/>
        <end position="1435"/>
    </location>
</feature>
<feature type="transmembrane region" description="Helical" evidence="8">
    <location>
        <begin position="99"/>
        <end position="123"/>
    </location>
</feature>
<reference evidence="10" key="1">
    <citation type="submission" date="2021-06" db="EMBL/GenBank/DDBJ databases">
        <authorList>
            <person name="Hodson N. C."/>
            <person name="Mongue J. A."/>
            <person name="Jaron S. K."/>
        </authorList>
    </citation>
    <scope>NUCLEOTIDE SEQUENCE</scope>
</reference>
<feature type="region of interest" description="Disordered" evidence="7">
    <location>
        <begin position="578"/>
        <end position="733"/>
    </location>
</feature>
<dbReference type="InterPro" id="IPR020846">
    <property type="entry name" value="MFS_dom"/>
</dbReference>
<feature type="region of interest" description="Disordered" evidence="7">
    <location>
        <begin position="742"/>
        <end position="761"/>
    </location>
</feature>
<organism evidence="10 11">
    <name type="scientific">Allacma fusca</name>
    <dbReference type="NCBI Taxonomy" id="39272"/>
    <lineage>
        <taxon>Eukaryota</taxon>
        <taxon>Metazoa</taxon>
        <taxon>Ecdysozoa</taxon>
        <taxon>Arthropoda</taxon>
        <taxon>Hexapoda</taxon>
        <taxon>Collembola</taxon>
        <taxon>Symphypleona</taxon>
        <taxon>Sminthuridae</taxon>
        <taxon>Allacma</taxon>
    </lineage>
</organism>
<feature type="compositionally biased region" description="Polar residues" evidence="7">
    <location>
        <begin position="1004"/>
        <end position="1026"/>
    </location>
</feature>
<keyword evidence="4 8" id="KW-0812">Transmembrane</keyword>
<feature type="region of interest" description="Disordered" evidence="7">
    <location>
        <begin position="2299"/>
        <end position="2320"/>
    </location>
</feature>
<dbReference type="InterPro" id="IPR005829">
    <property type="entry name" value="Sugar_transporter_CS"/>
</dbReference>
<dbReference type="PANTHER" id="PTHR23511">
    <property type="entry name" value="SYNAPTIC VESICLE GLYCOPROTEIN 2"/>
    <property type="match status" value="1"/>
</dbReference>
<evidence type="ECO:0000256" key="8">
    <source>
        <dbReference type="SAM" id="Phobius"/>
    </source>
</evidence>
<feature type="region of interest" description="Disordered" evidence="7">
    <location>
        <begin position="1129"/>
        <end position="1169"/>
    </location>
</feature>
<feature type="transmembrane region" description="Helical" evidence="8">
    <location>
        <begin position="252"/>
        <end position="273"/>
    </location>
</feature>
<sequence length="2320" mass="254068">MENLSQKLVLNLKSRRYEVMEGSNTPDRVETLQIDRLSPDHFSEHGDRNHNLSNDSNYKKIRDPGSDIEMTAAVSGVVPDDTFTVSQAINALGFGKFQVMLSLFTGLCWMADSMEMMILSILSPALHCTLGIDEYQQAFLTTSVFLGMMISSPFWGNLSDKYGRRLALWVSVGLLYFYGTVSSLSRGYFWLVFLRFFVGFAIGCVPQSVTLYAEFLPTKQRARCVILLDCFWALGACLEVLLALVVMPTLGWRWLLGLSALPILLFCIMCYWLPESVRFLAASGEHEKAMNTLKRIAKDNGRPMLLGRLIVDDMHPMERGRLKDLLMPEMRKTTLLLWIIWMACAFCYYGVVLMSTEKLEKFVTQHPSNCLLNGTNATFLTDFNRTSLPMQFQPLTADGQPADLVFGLDNMNMTSNCSVTTCRTLTTPDYVDLLWTTLAEFPGILVTIFVLDKIGRKKTMAAQFLLFAITIFIFCFPIEDRVTITVILFMARGIVSGVFQAAYVYTPEVYPTSMRAIGIGTCSSLARIGAMVTPYVAQVVFKRSEALAFRRGVNFVMDNRSGSQDRLIFNYDHQGVARPVKKKKPCEQPQYSRDSTSELESTSRRDSPTRPYLNHNHRDNGWGHGESEEPWKNFRNPSREEEISRGQSQSRANVHIGRRPPPPPNISSIRRDDRRDGRRDDRRGDRRDDWRSGRNPSPDPPPNYKRLRTEEYNRPEANNSTRGEIPPKKSEKVTKSIKDFVVPKPTCPLSPTIAIDSPNSSISPEVIQVPSSPDSDPEISIIAEVEAPIFRNSRNFSKIEVVDVEPEDSHMVQAGTLHDFHKESASTLPKKNIAGDSVAPTAMPVEKQRISTDTSVETGTRLMKTDSRLNQLAKAAVKRLAAEKTGLDIQSDNALASASSSSSSSYKEGRNTVKTLRTKSLETKVVDGKEINDPRTSAKIDGKDGSSGSQSRLSKDIPRRDKKLDSFDVQTANNGSQKTAGPACRKQIGTHSTVESEPEDACTQKLSSVSGTSEENCSEAFSTQKIGTEKAAASEQESKSSSERVGADTHFKKPYREDGMRGDDAKQGPISKAAVTSKGYVSVNVSASSGSQPSDIISKYLELKKPQKPHYASGEEVLKVLLADVIDDEVPEPTNGDKEENESTVLPVEKVVDRCVEAPEGDSGTDSIVNKLQSKGSVDLASSLEQNESSEGTASAKSVLEEPVRVVVSPSTQDKQQLTVHLPSERISELNPLLNESNYEPSSKKKKTDDILDKEAKSKEKHRDVSAELESSVPRSTSNGCLNIRDSEIDLHQNEVPNLEEALPDKIDCLVPKQLGMKVNLRFNCIKNIEKIISEKSSSVSNASFSVGEAADESTNSSSAVDNPQTVSNDSVLPVNKYATETQLVSDKRDSEPETRKDSAGASTLTGETDAPLSAEQNPVEVTETNTSTSDVDKTNVELSSDAVAAIESMGNTLREENSPNSNMQCVGSVAELSGKLVKPNYTQDEHHNSSVDSNCSQIMAPPSAIQSESDHSDAAETEIADCETNQISNIGGSPKSSTNDNSPTLVSSPASPTLPTPVIATDSIAHSQQSESLNSGKESEQVIPEGIPMTSEVISGPSVSGDDASTSGTSKTQESKLPDLPEPTSAQGSEKENAKIAETQNAEAHENYPVLQIVETPDVPLQIIETGSDEDSDDRLKIRTDLFQAPSPADLSNEEVNLQDTDGSIASGVKSQLEFLKSEFLNSFSQHLLNVKDIVGIWESNATDSNDNFQEKLNNILHITERQYRIVDKLKSKSFLLNQSLTTSSASREVATPDNLDPVKVLTVDSMAEYFQALLLIEEAPSLQRRSGREEASVINAVDILYKRFYESFPDKSQKWSYDQIVRCWDSVRLFSGELDECAIKLDHEKIGSVGFLKKVKVLVARVNAASSQSSNGNQTPTSGGGVHSVVPSAARISNLTRNQPNSMHSQTAGTTGAITLGHGDVSHRNEVSKTQLSQDPQLQRATFMANQCITQSQRLNPDGILVVSQSQPMEPQQLPSSYVTVGGQAHTTSQTIQANVVHPSYGNIQPLTGPGQRQPVTGQGHVGHSRIHEIQSSREQLQKHALEVQMMRARQQTPGSAGIRIQQNSSRVQGTGSAAPHAPNILSRRTYPGIQRFSTRPLAQSTQIQARQNHQDIHQQNRLWTSSHGVQQEGQMSQQVPQTVFHANQASVSSASLNPALPNWSTNMVSPHMNTQVGQHPSSGTNTFSSMNLNANFSNASSTNSTSMANVSYAVGNQTISFDVPIPSAQTMNQRANAPGSQTSATNNLYSPYCNTNQINQNLGNQGVPTSSLNSDISPGNS</sequence>
<feature type="transmembrane region" description="Helical" evidence="8">
    <location>
        <begin position="135"/>
        <end position="154"/>
    </location>
</feature>
<feature type="compositionally biased region" description="Polar residues" evidence="7">
    <location>
        <begin position="1353"/>
        <end position="1371"/>
    </location>
</feature>
<feature type="region of interest" description="Disordered" evidence="7">
    <location>
        <begin position="893"/>
        <end position="1070"/>
    </location>
</feature>
<feature type="compositionally biased region" description="Polar residues" evidence="7">
    <location>
        <begin position="1525"/>
        <end position="1554"/>
    </location>
</feature>
<accession>A0A8J2P5P1</accession>
<evidence type="ECO:0000256" key="3">
    <source>
        <dbReference type="ARBA" id="ARBA00022448"/>
    </source>
</evidence>
<feature type="compositionally biased region" description="Polar residues" evidence="7">
    <location>
        <begin position="968"/>
        <end position="979"/>
    </location>
</feature>
<feature type="region of interest" description="Disordered" evidence="7">
    <location>
        <begin position="2095"/>
        <end position="2125"/>
    </location>
</feature>
<keyword evidence="6 8" id="KW-0472">Membrane</keyword>
<feature type="transmembrane region" description="Helical" evidence="8">
    <location>
        <begin position="166"/>
        <end position="184"/>
    </location>
</feature>
<dbReference type="InterPro" id="IPR011701">
    <property type="entry name" value="MFS"/>
</dbReference>
<feature type="region of interest" description="Disordered" evidence="7">
    <location>
        <begin position="39"/>
        <end position="58"/>
    </location>
</feature>
<evidence type="ECO:0000256" key="2">
    <source>
        <dbReference type="ARBA" id="ARBA00008335"/>
    </source>
</evidence>
<evidence type="ECO:0000256" key="4">
    <source>
        <dbReference type="ARBA" id="ARBA00022692"/>
    </source>
</evidence>
<dbReference type="OrthoDB" id="4139357at2759"/>
<feature type="compositionally biased region" description="Polar residues" evidence="7">
    <location>
        <begin position="2095"/>
        <end position="2114"/>
    </location>
</feature>
<keyword evidence="11" id="KW-1185">Reference proteome</keyword>
<evidence type="ECO:0000259" key="9">
    <source>
        <dbReference type="PROSITE" id="PS50850"/>
    </source>
</evidence>
<feature type="compositionally biased region" description="Basic and acidic residues" evidence="7">
    <location>
        <begin position="953"/>
        <end position="966"/>
    </location>
</feature>
<evidence type="ECO:0000256" key="6">
    <source>
        <dbReference type="ARBA" id="ARBA00023136"/>
    </source>
</evidence>
<feature type="domain" description="Major facilitator superfamily (MFS) profile" evidence="9">
    <location>
        <begin position="101"/>
        <end position="566"/>
    </location>
</feature>
<dbReference type="InterPro" id="IPR005828">
    <property type="entry name" value="MFS_sugar_transport-like"/>
</dbReference>
<feature type="compositionally biased region" description="Basic and acidic residues" evidence="7">
    <location>
        <begin position="616"/>
        <end position="644"/>
    </location>
</feature>
<dbReference type="GO" id="GO:0022857">
    <property type="term" value="F:transmembrane transporter activity"/>
    <property type="evidence" value="ECO:0007669"/>
    <property type="project" value="InterPro"/>
</dbReference>
<proteinExistence type="inferred from homology"/>
<feature type="transmembrane region" description="Helical" evidence="8">
    <location>
        <begin position="335"/>
        <end position="354"/>
    </location>
</feature>
<dbReference type="GO" id="GO:0016020">
    <property type="term" value="C:membrane"/>
    <property type="evidence" value="ECO:0007669"/>
    <property type="project" value="UniProtKB-SubCell"/>
</dbReference>
<feature type="compositionally biased region" description="Low complexity" evidence="7">
    <location>
        <begin position="896"/>
        <end position="905"/>
    </location>
</feature>
<dbReference type="Proteomes" id="UP000708208">
    <property type="component" value="Unassembled WGS sequence"/>
</dbReference>
<feature type="compositionally biased region" description="Polar residues" evidence="7">
    <location>
        <begin position="1604"/>
        <end position="1613"/>
    </location>
</feature>
<keyword evidence="3" id="KW-0813">Transport</keyword>
<feature type="transmembrane region" description="Helical" evidence="8">
    <location>
        <begin position="460"/>
        <end position="478"/>
    </location>
</feature>
<comment type="caution">
    <text evidence="10">The sequence shown here is derived from an EMBL/GenBank/DDBJ whole genome shotgun (WGS) entry which is preliminary data.</text>
</comment>
<evidence type="ECO:0000256" key="5">
    <source>
        <dbReference type="ARBA" id="ARBA00022989"/>
    </source>
</evidence>
<dbReference type="Pfam" id="PF07690">
    <property type="entry name" value="MFS_1"/>
    <property type="match status" value="1"/>
</dbReference>
<dbReference type="PANTHER" id="PTHR23511:SF5">
    <property type="entry name" value="MAJOR FACILITATOR-TYPE TRANSPORTER HXNZ-RELATED"/>
    <property type="match status" value="1"/>
</dbReference>
<dbReference type="Pfam" id="PF00083">
    <property type="entry name" value="Sugar_tr"/>
    <property type="match status" value="1"/>
</dbReference>
<feature type="compositionally biased region" description="Basic and acidic residues" evidence="7">
    <location>
        <begin position="1036"/>
        <end position="1066"/>
    </location>
</feature>
<feature type="transmembrane region" description="Helical" evidence="8">
    <location>
        <begin position="225"/>
        <end position="246"/>
    </location>
</feature>
<feature type="region of interest" description="Disordered" evidence="7">
    <location>
        <begin position="1525"/>
        <end position="1559"/>
    </location>
</feature>
<feature type="region of interest" description="Disordered" evidence="7">
    <location>
        <begin position="1908"/>
        <end position="1927"/>
    </location>
</feature>
<gene>
    <name evidence="10" type="ORF">AFUS01_LOCUS20521</name>
</gene>
<feature type="compositionally biased region" description="Basic and acidic residues" evidence="7">
    <location>
        <begin position="669"/>
        <end position="692"/>
    </location>
</feature>
<dbReference type="PROSITE" id="PS00216">
    <property type="entry name" value="SUGAR_TRANSPORT_1"/>
    <property type="match status" value="1"/>
</dbReference>
<dbReference type="EMBL" id="CAJVCH010222418">
    <property type="protein sequence ID" value="CAG7731974.1"/>
    <property type="molecule type" value="Genomic_DNA"/>
</dbReference>
<keyword evidence="5 8" id="KW-1133">Transmembrane helix</keyword>
<evidence type="ECO:0000256" key="1">
    <source>
        <dbReference type="ARBA" id="ARBA00004141"/>
    </source>
</evidence>
<name>A0A8J2P5P1_9HEXA</name>
<feature type="transmembrane region" description="Helical" evidence="8">
    <location>
        <begin position="190"/>
        <end position="213"/>
    </location>
</feature>
<feature type="compositionally biased region" description="Basic and acidic residues" evidence="7">
    <location>
        <begin position="39"/>
        <end position="50"/>
    </location>
</feature>
<feature type="compositionally biased region" description="Basic and acidic residues" evidence="7">
    <location>
        <begin position="1247"/>
        <end position="1266"/>
    </location>
</feature>